<comment type="pathway">
    <text evidence="2 12">Amino-acid biosynthesis; L-valine biosynthesis; L-valine from pyruvate: step 1/4.</text>
</comment>
<evidence type="ECO:0000256" key="10">
    <source>
        <dbReference type="ARBA" id="ARBA00023304"/>
    </source>
</evidence>
<evidence type="ECO:0000313" key="17">
    <source>
        <dbReference type="Proteomes" id="UP000003764"/>
    </source>
</evidence>
<dbReference type="InterPro" id="IPR045229">
    <property type="entry name" value="TPP_enz"/>
</dbReference>
<feature type="domain" description="Thiamine pyrophosphate enzyme central" evidence="13">
    <location>
        <begin position="221"/>
        <end position="355"/>
    </location>
</feature>
<dbReference type="PANTHER" id="PTHR18968:SF13">
    <property type="entry name" value="ACETOLACTATE SYNTHASE CATALYTIC SUBUNIT, MITOCHONDRIAL"/>
    <property type="match status" value="1"/>
</dbReference>
<accession>A0ABN0A9Y7</accession>
<dbReference type="Pfam" id="PF02776">
    <property type="entry name" value="TPP_enzyme_N"/>
    <property type="match status" value="1"/>
</dbReference>
<evidence type="ECO:0000259" key="13">
    <source>
        <dbReference type="Pfam" id="PF00205"/>
    </source>
</evidence>
<dbReference type="Gene3D" id="3.40.50.970">
    <property type="match status" value="2"/>
</dbReference>
<dbReference type="InterPro" id="IPR039368">
    <property type="entry name" value="AHAS_TPP"/>
</dbReference>
<dbReference type="InterPro" id="IPR012000">
    <property type="entry name" value="Thiamin_PyroP_enz_cen_dom"/>
</dbReference>
<keyword evidence="10 12" id="KW-0100">Branched-chain amino acid biosynthesis</keyword>
<evidence type="ECO:0000256" key="11">
    <source>
        <dbReference type="ARBA" id="ARBA00048670"/>
    </source>
</evidence>
<evidence type="ECO:0000256" key="7">
    <source>
        <dbReference type="ARBA" id="ARBA00022723"/>
    </source>
</evidence>
<dbReference type="GO" id="GO:0003984">
    <property type="term" value="F:acetolactate synthase activity"/>
    <property type="evidence" value="ECO:0007669"/>
    <property type="project" value="UniProtKB-EC"/>
</dbReference>
<dbReference type="InterPro" id="IPR012846">
    <property type="entry name" value="Acetolactate_synth_lsu"/>
</dbReference>
<evidence type="ECO:0000259" key="15">
    <source>
        <dbReference type="Pfam" id="PF02776"/>
    </source>
</evidence>
<gene>
    <name evidence="16" type="primary">ilvB</name>
    <name evidence="16" type="ORF">HMPREF0061_0674</name>
</gene>
<feature type="domain" description="Thiamine pyrophosphate enzyme TPP-binding" evidence="14">
    <location>
        <begin position="413"/>
        <end position="563"/>
    </location>
</feature>
<keyword evidence="5 12" id="KW-0028">Amino-acid biosynthesis</keyword>
<evidence type="ECO:0000256" key="8">
    <source>
        <dbReference type="ARBA" id="ARBA00022842"/>
    </source>
</evidence>
<feature type="domain" description="Thiamine pyrophosphate enzyme N-terminal TPP-binding" evidence="15">
    <location>
        <begin position="32"/>
        <end position="145"/>
    </location>
</feature>
<evidence type="ECO:0000256" key="3">
    <source>
        <dbReference type="ARBA" id="ARBA00007812"/>
    </source>
</evidence>
<proteinExistence type="inferred from homology"/>
<dbReference type="InterPro" id="IPR029035">
    <property type="entry name" value="DHS-like_NAD/FAD-binding_dom"/>
</dbReference>
<comment type="cofactor">
    <cofactor evidence="12">
        <name>Mg(2+)</name>
        <dbReference type="ChEBI" id="CHEBI:18420"/>
    </cofactor>
    <text evidence="12">Binds 1 Mg(2+) ion per subunit.</text>
</comment>
<evidence type="ECO:0000256" key="12">
    <source>
        <dbReference type="RuleBase" id="RU003591"/>
    </source>
</evidence>
<evidence type="ECO:0000256" key="4">
    <source>
        <dbReference type="ARBA" id="ARBA00013145"/>
    </source>
</evidence>
<evidence type="ECO:0000256" key="6">
    <source>
        <dbReference type="ARBA" id="ARBA00022679"/>
    </source>
</evidence>
<protein>
    <recommendedName>
        <fullName evidence="4 12">Acetolactate synthase</fullName>
        <ecNumber evidence="4 12">2.2.1.6</ecNumber>
    </recommendedName>
</protein>
<evidence type="ECO:0000259" key="14">
    <source>
        <dbReference type="Pfam" id="PF02775"/>
    </source>
</evidence>
<evidence type="ECO:0000256" key="5">
    <source>
        <dbReference type="ARBA" id="ARBA00022605"/>
    </source>
</evidence>
<evidence type="ECO:0000256" key="1">
    <source>
        <dbReference type="ARBA" id="ARBA00004974"/>
    </source>
</evidence>
<dbReference type="Gene3D" id="3.40.50.1220">
    <property type="entry name" value="TPP-binding domain"/>
    <property type="match status" value="1"/>
</dbReference>
<dbReference type="CDD" id="cd07035">
    <property type="entry name" value="TPP_PYR_POX_like"/>
    <property type="match status" value="1"/>
</dbReference>
<dbReference type="EMBL" id="ADNT01000052">
    <property type="protein sequence ID" value="EFG50001.1"/>
    <property type="molecule type" value="Genomic_DNA"/>
</dbReference>
<dbReference type="PANTHER" id="PTHR18968">
    <property type="entry name" value="THIAMINE PYROPHOSPHATE ENZYMES"/>
    <property type="match status" value="1"/>
</dbReference>
<dbReference type="NCBIfam" id="TIGR00118">
    <property type="entry name" value="acolac_lg"/>
    <property type="match status" value="1"/>
</dbReference>
<comment type="caution">
    <text evidence="16">The sequence shown here is derived from an EMBL/GenBank/DDBJ whole genome shotgun (WGS) entry which is preliminary data.</text>
</comment>
<keyword evidence="8 12" id="KW-0460">Magnesium</keyword>
<evidence type="ECO:0000256" key="2">
    <source>
        <dbReference type="ARBA" id="ARBA00005025"/>
    </source>
</evidence>
<dbReference type="CDD" id="cd02015">
    <property type="entry name" value="TPP_AHAS"/>
    <property type="match status" value="1"/>
</dbReference>
<dbReference type="Pfam" id="PF00205">
    <property type="entry name" value="TPP_enzyme_M"/>
    <property type="match status" value="1"/>
</dbReference>
<dbReference type="Pfam" id="PF02775">
    <property type="entry name" value="TPP_enzyme_C"/>
    <property type="match status" value="1"/>
</dbReference>
<evidence type="ECO:0000256" key="9">
    <source>
        <dbReference type="ARBA" id="ARBA00023052"/>
    </source>
</evidence>
<dbReference type="SUPFAM" id="SSF52518">
    <property type="entry name" value="Thiamin diphosphate-binding fold (THDP-binding)"/>
    <property type="match status" value="2"/>
</dbReference>
<dbReference type="EC" id="2.2.1.6" evidence="4 12"/>
<dbReference type="InterPro" id="IPR029061">
    <property type="entry name" value="THDP-binding"/>
</dbReference>
<sequence length="588" mass="63350">MGCLFNCFQYQGNEILKKWGAHVERTKKTSIGTELLVNALRDQGAEIIFGYPGGAALHIYDEFFRQNVNHVLARHEQGAGHMADGYARVAGQVGVAVTTSGPGATNIVTAVATAQMDSVPLVVISGQVTTSGIGKDAFQETDVVSLMTPITKYAYQVEDAKDIPRIIKEAFYLANSGRKGPVLVDIPKDIGVQEVALEDIDDSFDLPGYNMDHEVDLGAVAAIKEALLQAEKPLLLVGNGVVKSEAHQELRDFAHQYNIPVTHTLLGIGLLASDDPLNLGLAGMHGTYAANMALMETDCLLNIGSRFDDRVASNPDNFAPDAKIIHVDIDLAEIGKIMEPDIALLADAKTALGALLQGAIAGWSDKTDWLAHQAANQALHPTRVPEMTDAIRPQAVLDYLGKATDGQAYIVTDVGQHQMWAAQYYPYQFPGQNLTSGGLGTMGYGVPATIGAAFAADEKHPVVGIIGDGGFQMTNQELNIIQHYGIQPKFIILNNTVLGMVHQWQHAFYSDRYSHSEFGSSLPDFVKLSEALGVKAAKVTDPADMQAAVDEMLAYDGAYVLEVLIDKYERVTPMVPSGKANNEMEGLS</sequence>
<keyword evidence="17" id="KW-1185">Reference proteome</keyword>
<organism evidence="16 17">
    <name type="scientific">Aerococcus viridans (strain ATCC 11563 / DSM 20340 / CCUG 4311 / JCM 20461 / NBRC 12219 / NCTC 8251 / M1)</name>
    <dbReference type="NCBI Taxonomy" id="655812"/>
    <lineage>
        <taxon>Bacteria</taxon>
        <taxon>Bacillati</taxon>
        <taxon>Bacillota</taxon>
        <taxon>Bacilli</taxon>
        <taxon>Lactobacillales</taxon>
        <taxon>Aerococcaceae</taxon>
        <taxon>Aerococcus</taxon>
    </lineage>
</organism>
<dbReference type="InterPro" id="IPR011766">
    <property type="entry name" value="TPP_enzyme_TPP-bd"/>
</dbReference>
<comment type="cofactor">
    <cofactor evidence="12">
        <name>thiamine diphosphate</name>
        <dbReference type="ChEBI" id="CHEBI:58937"/>
    </cofactor>
    <text evidence="12">Binds 1 thiamine pyrophosphate per subunit.</text>
</comment>
<keyword evidence="9 12" id="KW-0786">Thiamine pyrophosphate</keyword>
<reference evidence="16 17" key="1">
    <citation type="submission" date="2010-04" db="EMBL/GenBank/DDBJ databases">
        <authorList>
            <person name="Muzny D."/>
            <person name="Qin X."/>
            <person name="Deng J."/>
            <person name="Jiang H."/>
            <person name="Liu Y."/>
            <person name="Qu J."/>
            <person name="Song X.-Z."/>
            <person name="Zhang L."/>
            <person name="Thornton R."/>
            <person name="Coyle M."/>
            <person name="Francisco L."/>
            <person name="Jackson L."/>
            <person name="Javaid M."/>
            <person name="Korchina V."/>
            <person name="Kovar C."/>
            <person name="Mata R."/>
            <person name="Mathew T."/>
            <person name="Ngo R."/>
            <person name="Nguyen L."/>
            <person name="Nguyen N."/>
            <person name="Okwuonu G."/>
            <person name="Ongeri F."/>
            <person name="Pham C."/>
            <person name="Simmons D."/>
            <person name="Wilczek-Boney K."/>
            <person name="Hale W."/>
            <person name="Jakkamsetti A."/>
            <person name="Pham P."/>
            <person name="Ruth R."/>
            <person name="San Lucas F."/>
            <person name="Warren J."/>
            <person name="Zhang J."/>
            <person name="Zhao Z."/>
            <person name="Zhou C."/>
            <person name="Zhu D."/>
            <person name="Lee S."/>
            <person name="Bess C."/>
            <person name="Blankenburg K."/>
            <person name="Forbes L."/>
            <person name="Fu Q."/>
            <person name="Gubbala S."/>
            <person name="Hirani K."/>
            <person name="Jayaseelan J.C."/>
            <person name="Lara F."/>
            <person name="Munidasa M."/>
            <person name="Palculict T."/>
            <person name="Patil S."/>
            <person name="Pu L.-L."/>
            <person name="Saada N."/>
            <person name="Tang L."/>
            <person name="Weissenberger G."/>
            <person name="Zhu Y."/>
            <person name="Hemphill L."/>
            <person name="Shang Y."/>
            <person name="Youmans B."/>
            <person name="Ayvaz T."/>
            <person name="Ross M."/>
            <person name="Santibanez J."/>
            <person name="Aqrawi P."/>
            <person name="Gross S."/>
            <person name="Joshi V."/>
            <person name="Fowler G."/>
            <person name="Nazareth L."/>
            <person name="Reid J."/>
            <person name="Worley K."/>
            <person name="Petrosino J."/>
            <person name="Highlander S."/>
            <person name="Gibbs R."/>
            <person name="Gibbs R."/>
        </authorList>
    </citation>
    <scope>NUCLEOTIDE SEQUENCE [LARGE SCALE GENOMIC DNA]</scope>
    <source>
        <strain evidence="16 17">ATCC 11563</strain>
    </source>
</reference>
<comment type="pathway">
    <text evidence="1 12">Amino-acid biosynthesis; L-isoleucine biosynthesis; L-isoleucine from 2-oxobutanoate: step 1/4.</text>
</comment>
<comment type="similarity">
    <text evidence="3 12">Belongs to the TPP enzyme family.</text>
</comment>
<dbReference type="InterPro" id="IPR012001">
    <property type="entry name" value="Thiamin_PyroP_enz_TPP-bd_dom"/>
</dbReference>
<name>A0ABN0A9Y7_AERVM</name>
<keyword evidence="7 12" id="KW-0479">Metal-binding</keyword>
<dbReference type="SUPFAM" id="SSF52467">
    <property type="entry name" value="DHS-like NAD/FAD-binding domain"/>
    <property type="match status" value="1"/>
</dbReference>
<evidence type="ECO:0000313" key="16">
    <source>
        <dbReference type="EMBL" id="EFG50001.1"/>
    </source>
</evidence>
<dbReference type="Proteomes" id="UP000003764">
    <property type="component" value="Unassembled WGS sequence"/>
</dbReference>
<comment type="catalytic activity">
    <reaction evidence="11 12">
        <text>2 pyruvate + H(+) = (2S)-2-acetolactate + CO2</text>
        <dbReference type="Rhea" id="RHEA:25249"/>
        <dbReference type="ChEBI" id="CHEBI:15361"/>
        <dbReference type="ChEBI" id="CHEBI:15378"/>
        <dbReference type="ChEBI" id="CHEBI:16526"/>
        <dbReference type="ChEBI" id="CHEBI:58476"/>
        <dbReference type="EC" id="2.2.1.6"/>
    </reaction>
</comment>
<keyword evidence="6 12" id="KW-0808">Transferase</keyword>